<reference evidence="3" key="1">
    <citation type="journal article" date="2014" name="Proc. Natl. Acad. Sci. U.S.A.">
        <title>Extensive sampling of basidiomycete genomes demonstrates inadequacy of the white-rot/brown-rot paradigm for wood decay fungi.</title>
        <authorList>
            <person name="Riley R."/>
            <person name="Salamov A.A."/>
            <person name="Brown D.W."/>
            <person name="Nagy L.G."/>
            <person name="Floudas D."/>
            <person name="Held B.W."/>
            <person name="Levasseur A."/>
            <person name="Lombard V."/>
            <person name="Morin E."/>
            <person name="Otillar R."/>
            <person name="Lindquist E.A."/>
            <person name="Sun H."/>
            <person name="LaButti K.M."/>
            <person name="Schmutz J."/>
            <person name="Jabbour D."/>
            <person name="Luo H."/>
            <person name="Baker S.E."/>
            <person name="Pisabarro A.G."/>
            <person name="Walton J.D."/>
            <person name="Blanchette R.A."/>
            <person name="Henrissat B."/>
            <person name="Martin F."/>
            <person name="Cullen D."/>
            <person name="Hibbett D.S."/>
            <person name="Grigoriev I.V."/>
        </authorList>
    </citation>
    <scope>NUCLEOTIDE SEQUENCE [LARGE SCALE GENOMIC DNA]</scope>
    <source>
        <strain evidence="3">FD-172 SS1</strain>
    </source>
</reference>
<protein>
    <submittedName>
        <fullName evidence="2">Uncharacterized protein</fullName>
    </submittedName>
</protein>
<evidence type="ECO:0000313" key="2">
    <source>
        <dbReference type="EMBL" id="KDQ18649.1"/>
    </source>
</evidence>
<dbReference type="HOGENOM" id="CLU_071087_0_0_1"/>
<dbReference type="InParanoid" id="A0A067MSQ6"/>
<accession>A0A067MSQ6</accession>
<dbReference type="Proteomes" id="UP000027195">
    <property type="component" value="Unassembled WGS sequence"/>
</dbReference>
<gene>
    <name evidence="2" type="ORF">BOTBODRAFT_29029</name>
</gene>
<name>A0A067MSQ6_BOTB1</name>
<dbReference type="EMBL" id="KL198021">
    <property type="protein sequence ID" value="KDQ18649.1"/>
    <property type="molecule type" value="Genomic_DNA"/>
</dbReference>
<keyword evidence="3" id="KW-1185">Reference proteome</keyword>
<organism evidence="2 3">
    <name type="scientific">Botryobasidium botryosum (strain FD-172 SS1)</name>
    <dbReference type="NCBI Taxonomy" id="930990"/>
    <lineage>
        <taxon>Eukaryota</taxon>
        <taxon>Fungi</taxon>
        <taxon>Dikarya</taxon>
        <taxon>Basidiomycota</taxon>
        <taxon>Agaricomycotina</taxon>
        <taxon>Agaricomycetes</taxon>
        <taxon>Cantharellales</taxon>
        <taxon>Botryobasidiaceae</taxon>
        <taxon>Botryobasidium</taxon>
    </lineage>
</organism>
<dbReference type="OrthoDB" id="2574879at2759"/>
<sequence>MEEGLEDTLKAPINPLPKPLPSPTKLTAGQERRLVDYVEEKLLEIHRGFKKRNMPSSTVPTLSSFLTALHPIFSLILLIPPVDPSSTLRTTLLLRLTGYVLDCIPAYALVPDTAHSLDDILVHVLDWLTELDQAWVAVLAGQQWDPVSHVGLDVAAPGRVPSQTDRTRLNSMVVNGKDALDDWLGEAGLDVDVREGFSGTFWRTLGALAPSKVDVDASMAMQNSCNI</sequence>
<dbReference type="AlphaFoldDB" id="A0A067MSQ6"/>
<proteinExistence type="predicted"/>
<evidence type="ECO:0000256" key="1">
    <source>
        <dbReference type="SAM" id="MobiDB-lite"/>
    </source>
</evidence>
<feature type="region of interest" description="Disordered" evidence="1">
    <location>
        <begin position="1"/>
        <end position="26"/>
    </location>
</feature>
<evidence type="ECO:0000313" key="3">
    <source>
        <dbReference type="Proteomes" id="UP000027195"/>
    </source>
</evidence>